<protein>
    <submittedName>
        <fullName evidence="1 4">Uncharacterized protein</fullName>
    </submittedName>
</protein>
<reference evidence="4" key="1">
    <citation type="submission" date="2016-04" db="UniProtKB">
        <authorList>
            <consortium name="WormBaseParasite"/>
        </authorList>
    </citation>
    <scope>IDENTIFICATION</scope>
</reference>
<dbReference type="Proteomes" id="UP000274756">
    <property type="component" value="Unassembled WGS sequence"/>
</dbReference>
<keyword evidence="3" id="KW-1185">Reference proteome</keyword>
<dbReference type="EMBL" id="UYYG01001171">
    <property type="protein sequence ID" value="VDN58762.1"/>
    <property type="molecule type" value="Genomic_DNA"/>
</dbReference>
<name>A0A0N4UC72_DRAME</name>
<dbReference type="OrthoDB" id="5798673at2759"/>
<reference evidence="1 3" key="2">
    <citation type="submission" date="2018-11" db="EMBL/GenBank/DDBJ databases">
        <authorList>
            <consortium name="Pathogen Informatics"/>
        </authorList>
    </citation>
    <scope>NUCLEOTIDE SEQUENCE [LARGE SCALE GENOMIC DNA]</scope>
</reference>
<evidence type="ECO:0000313" key="1">
    <source>
        <dbReference type="EMBL" id="VDN58762.1"/>
    </source>
</evidence>
<sequence length="386" mass="44441">MDEIPKKSNEVQSICNKVNATAESNENIDNDLLLSTAEEFDISEYERKLRENTEETMNLVMNLCDRSDKLKEQQKSTLLRSFLILQKEVITLKEFAGETKKDYNVGGRIEWHNVDSARFGDCFLTEPTSALILSNFNIFISDNNAGLFLFSIHSEFIRKVTNSNWKWPQAAAIYENNKILVSMMIKSEEDATTWKRFLVKFDENLNYIAKIEGPKWIEEETISRERLCVASTGFIYMAVSSQTFTALYELSPEGRWTELYYKKGQCFTDIQVLAVIGPITELFVVEEHRRYLWMLSIRESAICARKLLAVVEKPGAICVDDVGQFFIHDIGQGKIRQIDTKDNFEVISDIALADKSLYAISANKGFLAIIYREKNIIRLNKYKSIK</sequence>
<organism evidence="2 4">
    <name type="scientific">Dracunculus medinensis</name>
    <name type="common">Guinea worm</name>
    <dbReference type="NCBI Taxonomy" id="318479"/>
    <lineage>
        <taxon>Eukaryota</taxon>
        <taxon>Metazoa</taxon>
        <taxon>Ecdysozoa</taxon>
        <taxon>Nematoda</taxon>
        <taxon>Chromadorea</taxon>
        <taxon>Rhabditida</taxon>
        <taxon>Spirurina</taxon>
        <taxon>Dracunculoidea</taxon>
        <taxon>Dracunculidae</taxon>
        <taxon>Dracunculus</taxon>
    </lineage>
</organism>
<evidence type="ECO:0000313" key="3">
    <source>
        <dbReference type="Proteomes" id="UP000274756"/>
    </source>
</evidence>
<evidence type="ECO:0000313" key="4">
    <source>
        <dbReference type="WBParaSite" id="DME_0000485201-mRNA-1"/>
    </source>
</evidence>
<dbReference type="AlphaFoldDB" id="A0A0N4UC72"/>
<dbReference type="Proteomes" id="UP000038040">
    <property type="component" value="Unplaced"/>
</dbReference>
<dbReference type="Gene3D" id="2.120.10.30">
    <property type="entry name" value="TolB, C-terminal domain"/>
    <property type="match status" value="1"/>
</dbReference>
<dbReference type="InterPro" id="IPR011042">
    <property type="entry name" value="6-blade_b-propeller_TolB-like"/>
</dbReference>
<dbReference type="WBParaSite" id="DME_0000485201-mRNA-1">
    <property type="protein sequence ID" value="DME_0000485201-mRNA-1"/>
    <property type="gene ID" value="DME_0000485201"/>
</dbReference>
<dbReference type="SUPFAM" id="SSF63829">
    <property type="entry name" value="Calcium-dependent phosphotriesterase"/>
    <property type="match status" value="1"/>
</dbReference>
<gene>
    <name evidence="1" type="ORF">DME_LOCUS8735</name>
</gene>
<accession>A0A0N4UC72</accession>
<proteinExistence type="predicted"/>
<evidence type="ECO:0000313" key="2">
    <source>
        <dbReference type="Proteomes" id="UP000038040"/>
    </source>
</evidence>